<dbReference type="InterPro" id="IPR011004">
    <property type="entry name" value="Trimer_LpxA-like_sf"/>
</dbReference>
<dbReference type="InterPro" id="IPR020573">
    <property type="entry name" value="UDP_GlcNAc_AcTrfase_non-rep"/>
</dbReference>
<evidence type="ECO:0000256" key="1">
    <source>
        <dbReference type="ARBA" id="ARBA00022516"/>
    </source>
</evidence>
<organism evidence="8">
    <name type="scientific">marine metagenome</name>
    <dbReference type="NCBI Taxonomy" id="408172"/>
    <lineage>
        <taxon>unclassified sequences</taxon>
        <taxon>metagenomes</taxon>
        <taxon>ecological metagenomes</taxon>
    </lineage>
</organism>
<evidence type="ECO:0000256" key="6">
    <source>
        <dbReference type="ARBA" id="ARBA00023315"/>
    </source>
</evidence>
<dbReference type="GO" id="GO:0016410">
    <property type="term" value="F:N-acyltransferase activity"/>
    <property type="evidence" value="ECO:0007669"/>
    <property type="project" value="InterPro"/>
</dbReference>
<dbReference type="Pfam" id="PF14602">
    <property type="entry name" value="Hexapep_2"/>
    <property type="match status" value="1"/>
</dbReference>
<evidence type="ECO:0000256" key="3">
    <source>
        <dbReference type="ARBA" id="ARBA00022679"/>
    </source>
</evidence>
<name>A0A381NIB5_9ZZZZ</name>
<reference evidence="8" key="1">
    <citation type="submission" date="2018-05" db="EMBL/GenBank/DDBJ databases">
        <authorList>
            <person name="Lanie J.A."/>
            <person name="Ng W.-L."/>
            <person name="Kazmierczak K.M."/>
            <person name="Andrzejewski T.M."/>
            <person name="Davidsen T.M."/>
            <person name="Wayne K.J."/>
            <person name="Tettelin H."/>
            <person name="Glass J.I."/>
            <person name="Rusch D."/>
            <person name="Podicherti R."/>
            <person name="Tsui H.-C.T."/>
            <person name="Winkler M.E."/>
        </authorList>
    </citation>
    <scope>NUCLEOTIDE SEQUENCE</scope>
</reference>
<keyword evidence="5" id="KW-0443">Lipid metabolism</keyword>
<evidence type="ECO:0000259" key="7">
    <source>
        <dbReference type="Pfam" id="PF04613"/>
    </source>
</evidence>
<dbReference type="CDD" id="cd03352">
    <property type="entry name" value="LbH_LpxD"/>
    <property type="match status" value="1"/>
</dbReference>
<dbReference type="NCBIfam" id="NF002060">
    <property type="entry name" value="PRK00892.1"/>
    <property type="match status" value="1"/>
</dbReference>
<accession>A0A381NIB5</accession>
<keyword evidence="2" id="KW-0441">Lipid A biosynthesis</keyword>
<keyword evidence="4" id="KW-0677">Repeat</keyword>
<dbReference type="PANTHER" id="PTHR43378">
    <property type="entry name" value="UDP-3-O-ACYLGLUCOSAMINE N-ACYLTRANSFERASE"/>
    <property type="match status" value="1"/>
</dbReference>
<dbReference type="EMBL" id="UINC01000379">
    <property type="protein sequence ID" value="SUZ54295.1"/>
    <property type="molecule type" value="Genomic_DNA"/>
</dbReference>
<evidence type="ECO:0000256" key="4">
    <source>
        <dbReference type="ARBA" id="ARBA00022737"/>
    </source>
</evidence>
<dbReference type="HAMAP" id="MF_00523">
    <property type="entry name" value="LpxD"/>
    <property type="match status" value="1"/>
</dbReference>
<dbReference type="InterPro" id="IPR001451">
    <property type="entry name" value="Hexapep"/>
</dbReference>
<sequence>MTKTVKEIAAHIGATVVGDGSLVISDVASLESARHETLAFVESKDRAEMALTSAAGCLIVPTSFTSDLKTLLQVDHPKLAFAEAMRFFHPDHRPTAGVHTSAIVAAGVTLPDDASVGAGAVIEQKVSIGSGTVIGAGVYVGEGCVIGAGCVIHPNVTVYSGTTLGDKIIVHAGSVLGSDGFGYVQKDGMHHKFPQIGRLIIEDDVEIGANVVIDRAALDATIIKQGTKIDNLTQIAHNVFIGEHCALSAQVGVAGSARLENHVTLAGQVGVADHVTIMEGAIVGAQGGVPTGKRVQPKQIVWGTPARPLTEFKTQYAALSRLPKWRTDLAKLKARVVELEAKLDKL</sequence>
<gene>
    <name evidence="8" type="ORF">METZ01_LOCUS7149</name>
</gene>
<evidence type="ECO:0000256" key="5">
    <source>
        <dbReference type="ARBA" id="ARBA00023098"/>
    </source>
</evidence>
<keyword evidence="3" id="KW-0808">Transferase</keyword>
<keyword evidence="6" id="KW-0012">Acyltransferase</keyword>
<dbReference type="Gene3D" id="3.40.1390.10">
    <property type="entry name" value="MurE/MurF, N-terminal domain"/>
    <property type="match status" value="1"/>
</dbReference>
<dbReference type="GO" id="GO:0009245">
    <property type="term" value="P:lipid A biosynthetic process"/>
    <property type="evidence" value="ECO:0007669"/>
    <property type="project" value="UniProtKB-KW"/>
</dbReference>
<proteinExistence type="inferred from homology"/>
<feature type="domain" description="UDP-3-O-[3-hydroxymyristoyl] glucosamine N-acyltransferase non-repeat region" evidence="7">
    <location>
        <begin position="22"/>
        <end position="86"/>
    </location>
</feature>
<dbReference type="SUPFAM" id="SSF51161">
    <property type="entry name" value="Trimeric LpxA-like enzymes"/>
    <property type="match status" value="1"/>
</dbReference>
<dbReference type="InterPro" id="IPR007691">
    <property type="entry name" value="LpxD"/>
</dbReference>
<dbReference type="AlphaFoldDB" id="A0A381NIB5"/>
<protein>
    <recommendedName>
        <fullName evidence="7">UDP-3-O-[3-hydroxymyristoyl] glucosamine N-acyltransferase non-repeat region domain-containing protein</fullName>
    </recommendedName>
</protein>
<dbReference type="Gene3D" id="2.160.10.10">
    <property type="entry name" value="Hexapeptide repeat proteins"/>
    <property type="match status" value="1"/>
</dbReference>
<dbReference type="Pfam" id="PF00132">
    <property type="entry name" value="Hexapep"/>
    <property type="match status" value="1"/>
</dbReference>
<dbReference type="GO" id="GO:0016020">
    <property type="term" value="C:membrane"/>
    <property type="evidence" value="ECO:0007669"/>
    <property type="project" value="GOC"/>
</dbReference>
<dbReference type="NCBIfam" id="TIGR01853">
    <property type="entry name" value="lipid_A_lpxD"/>
    <property type="match status" value="1"/>
</dbReference>
<keyword evidence="1" id="KW-0444">Lipid biosynthesis</keyword>
<evidence type="ECO:0000256" key="2">
    <source>
        <dbReference type="ARBA" id="ARBA00022556"/>
    </source>
</evidence>
<evidence type="ECO:0000313" key="8">
    <source>
        <dbReference type="EMBL" id="SUZ54295.1"/>
    </source>
</evidence>
<dbReference type="Pfam" id="PF04613">
    <property type="entry name" value="LpxD"/>
    <property type="match status" value="1"/>
</dbReference>
<dbReference type="PANTHER" id="PTHR43378:SF2">
    <property type="entry name" value="UDP-3-O-ACYLGLUCOSAMINE N-ACYLTRANSFERASE 1, MITOCHONDRIAL-RELATED"/>
    <property type="match status" value="1"/>
</dbReference>